<keyword evidence="4" id="KW-1185">Reference proteome</keyword>
<evidence type="ECO:0000313" key="4">
    <source>
        <dbReference type="Proteomes" id="UP000618733"/>
    </source>
</evidence>
<protein>
    <submittedName>
        <fullName evidence="3">DUF4307 domain-containing protein</fullName>
    </submittedName>
</protein>
<accession>A0A934QBK2</accession>
<organism evidence="3 4">
    <name type="scientific">Leucobacter edaphi</name>
    <dbReference type="NCBI Taxonomy" id="2796472"/>
    <lineage>
        <taxon>Bacteria</taxon>
        <taxon>Bacillati</taxon>
        <taxon>Actinomycetota</taxon>
        <taxon>Actinomycetes</taxon>
        <taxon>Micrococcales</taxon>
        <taxon>Microbacteriaceae</taxon>
        <taxon>Leucobacter</taxon>
    </lineage>
</organism>
<keyword evidence="2" id="KW-0472">Membrane</keyword>
<keyword evidence="2" id="KW-0812">Transmembrane</keyword>
<sequence>MSIPGATPGGDVAEGPVDDDSTAGSGEIDRDSGPRGGAATSAALEDRYGSGRRNRFDRRFAWSAAGILVAAGIGFLVFSGWQNQNQISFQDIGHTVRDDGSVDAKFEVSAPANTPVACAVEALNKAKATVGWKVVELPVTEERTHVVTTNVVTTNPSTAVSTRTCWVLEGDAAKR</sequence>
<dbReference type="EMBL" id="JAEHOI010000005">
    <property type="protein sequence ID" value="MBK0421601.1"/>
    <property type="molecule type" value="Genomic_DNA"/>
</dbReference>
<evidence type="ECO:0000256" key="1">
    <source>
        <dbReference type="SAM" id="MobiDB-lite"/>
    </source>
</evidence>
<dbReference type="Pfam" id="PF14155">
    <property type="entry name" value="DUF4307"/>
    <property type="match status" value="1"/>
</dbReference>
<proteinExistence type="predicted"/>
<feature type="region of interest" description="Disordered" evidence="1">
    <location>
        <begin position="1"/>
        <end position="46"/>
    </location>
</feature>
<evidence type="ECO:0000313" key="3">
    <source>
        <dbReference type="EMBL" id="MBK0421601.1"/>
    </source>
</evidence>
<reference evidence="3" key="1">
    <citation type="submission" date="2020-12" db="EMBL/GenBank/DDBJ databases">
        <title>Leucobacter sp. CAS2, isolated from Chromium sludge.</title>
        <authorList>
            <person name="Xu Z."/>
        </authorList>
    </citation>
    <scope>NUCLEOTIDE SEQUENCE</scope>
    <source>
        <strain evidence="3">CSA2</strain>
    </source>
</reference>
<keyword evidence="2" id="KW-1133">Transmembrane helix</keyword>
<feature type="transmembrane region" description="Helical" evidence="2">
    <location>
        <begin position="60"/>
        <end position="81"/>
    </location>
</feature>
<dbReference type="Proteomes" id="UP000618733">
    <property type="component" value="Unassembled WGS sequence"/>
</dbReference>
<gene>
    <name evidence="3" type="ORF">JD292_05895</name>
</gene>
<dbReference type="InterPro" id="IPR025443">
    <property type="entry name" value="DUF4307"/>
</dbReference>
<comment type="caution">
    <text evidence="3">The sequence shown here is derived from an EMBL/GenBank/DDBJ whole genome shotgun (WGS) entry which is preliminary data.</text>
</comment>
<name>A0A934QBK2_9MICO</name>
<dbReference type="RefSeq" id="WP_200131814.1">
    <property type="nucleotide sequence ID" value="NZ_JAEHOI010000005.1"/>
</dbReference>
<dbReference type="AlphaFoldDB" id="A0A934QBK2"/>
<evidence type="ECO:0000256" key="2">
    <source>
        <dbReference type="SAM" id="Phobius"/>
    </source>
</evidence>